<dbReference type="Proteomes" id="UP000321518">
    <property type="component" value="Unassembled WGS sequence"/>
</dbReference>
<dbReference type="AlphaFoldDB" id="A0A511KG00"/>
<feature type="region of interest" description="Disordered" evidence="1">
    <location>
        <begin position="451"/>
        <end position="510"/>
    </location>
</feature>
<dbReference type="Pfam" id="PF00561">
    <property type="entry name" value="Abhydrolase_1"/>
    <property type="match status" value="1"/>
</dbReference>
<dbReference type="EMBL" id="BJWK01000007">
    <property type="protein sequence ID" value="GEM09293.1"/>
    <property type="molecule type" value="Genomic_DNA"/>
</dbReference>
<evidence type="ECO:0000313" key="3">
    <source>
        <dbReference type="EMBL" id="GEM09293.1"/>
    </source>
</evidence>
<dbReference type="InterPro" id="IPR000073">
    <property type="entry name" value="AB_hydrolase_1"/>
</dbReference>
<dbReference type="PANTHER" id="PTHR43798">
    <property type="entry name" value="MONOACYLGLYCEROL LIPASE"/>
    <property type="match status" value="1"/>
</dbReference>
<dbReference type="PANTHER" id="PTHR43798:SF33">
    <property type="entry name" value="HYDROLASE, PUTATIVE (AFU_ORTHOLOGUE AFUA_2G14860)-RELATED"/>
    <property type="match status" value="1"/>
</dbReference>
<reference evidence="3 4" key="1">
    <citation type="submission" date="2019-07" db="EMBL/GenBank/DDBJ databases">
        <title>Rhodotorula toruloides NBRC10032 genome sequencing.</title>
        <authorList>
            <person name="Shida Y."/>
            <person name="Takaku H."/>
            <person name="Ogasawara W."/>
            <person name="Mori K."/>
        </authorList>
    </citation>
    <scope>NUCLEOTIDE SEQUENCE [LARGE SCALE GENOMIC DNA]</scope>
    <source>
        <strain evidence="3 4">NBRC10032</strain>
    </source>
</reference>
<dbReference type="OrthoDB" id="19657at2759"/>
<dbReference type="SUPFAM" id="SSF53474">
    <property type="entry name" value="alpha/beta-Hydrolases"/>
    <property type="match status" value="1"/>
</dbReference>
<comment type="caution">
    <text evidence="3">The sequence shown here is derived from an EMBL/GenBank/DDBJ whole genome shotgun (WGS) entry which is preliminary data.</text>
</comment>
<dbReference type="Gene3D" id="3.40.50.1820">
    <property type="entry name" value="alpha/beta hydrolase"/>
    <property type="match status" value="1"/>
</dbReference>
<accession>A0A511KG00</accession>
<dbReference type="InterPro" id="IPR029058">
    <property type="entry name" value="AB_hydrolase_fold"/>
</dbReference>
<feature type="domain" description="AB hydrolase-1" evidence="2">
    <location>
        <begin position="68"/>
        <end position="279"/>
    </location>
</feature>
<evidence type="ECO:0000259" key="2">
    <source>
        <dbReference type="Pfam" id="PF00561"/>
    </source>
</evidence>
<protein>
    <submittedName>
        <fullName evidence="3">Proteophosphoglycan ppg4</fullName>
    </submittedName>
</protein>
<sequence length="523" mass="57199">MPLLSLPGGVRMHYEVLTDASAAVPSTSSTSSVLDPCKPTLVSLVPFCVPQATDIPQLHPSSPVHATHNIVAFSPRSHGRTVSESKPSHDPFVSAADLAFAFEALQLPPSQLYAPGSICGRIGVAFTVLFPKLVTALALVGISGREAKTSTAGFKTLDSSMFNPEAAEDLHETLAELSYSLWCDHLTTDEFDAFINLLLRRQNPRTATRTYELCRISYLSVNLTPDALAGIRQPVLILHGEQDRYNDASVVGDWRRALTGAESVEAHVIPDSPHMCFITAHEQVTYHLSSFLCRHLPSSFPSYTPPAFSSALEAVSTLFGAPKARLRNPRNAESYSSLSDAEKEEVRIDLERMRRYEREWAQKPLLEGAEGVEPWEVEKAERIPRPKWCWSRRHDAYPNSPRNSQARFSVASEVFVQVASVQFAEKIVDSKPYIRPMSIAEVKVLPPLPVGAEGAVDSPSDSDSGSEDEDGGWLGRKDSGFVDALEVQPDEEEKEKVEPASANSAAQDAVHDIADGLTTVKLS</sequence>
<dbReference type="InterPro" id="IPR050266">
    <property type="entry name" value="AB_hydrolase_sf"/>
</dbReference>
<gene>
    <name evidence="3" type="ORF">Rt10032_c07g3310</name>
</gene>
<evidence type="ECO:0000256" key="1">
    <source>
        <dbReference type="SAM" id="MobiDB-lite"/>
    </source>
</evidence>
<proteinExistence type="predicted"/>
<name>A0A511KG00_RHOTO</name>
<organism evidence="3 4">
    <name type="scientific">Rhodotorula toruloides</name>
    <name type="common">Yeast</name>
    <name type="synonym">Rhodosporidium toruloides</name>
    <dbReference type="NCBI Taxonomy" id="5286"/>
    <lineage>
        <taxon>Eukaryota</taxon>
        <taxon>Fungi</taxon>
        <taxon>Dikarya</taxon>
        <taxon>Basidiomycota</taxon>
        <taxon>Pucciniomycotina</taxon>
        <taxon>Microbotryomycetes</taxon>
        <taxon>Sporidiobolales</taxon>
        <taxon>Sporidiobolaceae</taxon>
        <taxon>Rhodotorula</taxon>
    </lineage>
</organism>
<dbReference type="GO" id="GO:0016020">
    <property type="term" value="C:membrane"/>
    <property type="evidence" value="ECO:0007669"/>
    <property type="project" value="TreeGrafter"/>
</dbReference>
<evidence type="ECO:0000313" key="4">
    <source>
        <dbReference type="Proteomes" id="UP000321518"/>
    </source>
</evidence>